<accession>A0ABN3RSR5</accession>
<comment type="caution">
    <text evidence="2">The sequence shown here is derived from an EMBL/GenBank/DDBJ whole genome shotgun (WGS) entry which is preliminary data.</text>
</comment>
<dbReference type="PANTHER" id="PTHR33993">
    <property type="entry name" value="GLYOXALASE-RELATED"/>
    <property type="match status" value="1"/>
</dbReference>
<dbReference type="Gene3D" id="3.10.180.10">
    <property type="entry name" value="2,3-Dihydroxybiphenyl 1,2-Dioxygenase, domain 1"/>
    <property type="match status" value="2"/>
</dbReference>
<dbReference type="CDD" id="cd07247">
    <property type="entry name" value="SgaA_N_like"/>
    <property type="match status" value="2"/>
</dbReference>
<dbReference type="InterPro" id="IPR004360">
    <property type="entry name" value="Glyas_Fos-R_dOase_dom"/>
</dbReference>
<evidence type="ECO:0000313" key="2">
    <source>
        <dbReference type="EMBL" id="GAA2659860.1"/>
    </source>
</evidence>
<protein>
    <submittedName>
        <fullName evidence="2">VOC family protein</fullName>
    </submittedName>
</protein>
<dbReference type="PROSITE" id="PS51819">
    <property type="entry name" value="VOC"/>
    <property type="match status" value="2"/>
</dbReference>
<organism evidence="2 3">
    <name type="scientific">Streptomyces vastus</name>
    <dbReference type="NCBI Taxonomy" id="285451"/>
    <lineage>
        <taxon>Bacteria</taxon>
        <taxon>Bacillati</taxon>
        <taxon>Actinomycetota</taxon>
        <taxon>Actinomycetes</taxon>
        <taxon>Kitasatosporales</taxon>
        <taxon>Streptomycetaceae</taxon>
        <taxon>Streptomyces</taxon>
    </lineage>
</organism>
<dbReference type="InterPro" id="IPR041581">
    <property type="entry name" value="Glyoxalase_6"/>
</dbReference>
<dbReference type="InterPro" id="IPR029068">
    <property type="entry name" value="Glyas_Bleomycin-R_OHBP_Dase"/>
</dbReference>
<dbReference type="Pfam" id="PF00903">
    <property type="entry name" value="Glyoxalase"/>
    <property type="match status" value="1"/>
</dbReference>
<dbReference type="SUPFAM" id="SSF54593">
    <property type="entry name" value="Glyoxalase/Bleomycin resistance protein/Dihydroxybiphenyl dioxygenase"/>
    <property type="match status" value="2"/>
</dbReference>
<reference evidence="2 3" key="1">
    <citation type="journal article" date="2019" name="Int. J. Syst. Evol. Microbiol.">
        <title>The Global Catalogue of Microorganisms (GCM) 10K type strain sequencing project: providing services to taxonomists for standard genome sequencing and annotation.</title>
        <authorList>
            <consortium name="The Broad Institute Genomics Platform"/>
            <consortium name="The Broad Institute Genome Sequencing Center for Infectious Disease"/>
            <person name="Wu L."/>
            <person name="Ma J."/>
        </authorList>
    </citation>
    <scope>NUCLEOTIDE SEQUENCE [LARGE SCALE GENOMIC DNA]</scope>
    <source>
        <strain evidence="2 3">JCM 4524</strain>
    </source>
</reference>
<dbReference type="PANTHER" id="PTHR33993:SF10">
    <property type="entry name" value="CONSERVED PROTEIN"/>
    <property type="match status" value="1"/>
</dbReference>
<keyword evidence="3" id="KW-1185">Reference proteome</keyword>
<gene>
    <name evidence="2" type="ORF">GCM10010307_76690</name>
</gene>
<feature type="domain" description="VOC" evidence="1">
    <location>
        <begin position="10"/>
        <end position="123"/>
    </location>
</feature>
<dbReference type="InterPro" id="IPR037523">
    <property type="entry name" value="VOC_core"/>
</dbReference>
<dbReference type="Proteomes" id="UP001500151">
    <property type="component" value="Unassembled WGS sequence"/>
</dbReference>
<proteinExistence type="predicted"/>
<dbReference type="InterPro" id="IPR052164">
    <property type="entry name" value="Anthracycline_SecMetBiosynth"/>
</dbReference>
<evidence type="ECO:0000259" key="1">
    <source>
        <dbReference type="PROSITE" id="PS51819"/>
    </source>
</evidence>
<dbReference type="Pfam" id="PF18029">
    <property type="entry name" value="Glyoxalase_6"/>
    <property type="match status" value="1"/>
</dbReference>
<dbReference type="RefSeq" id="WP_344395982.1">
    <property type="nucleotide sequence ID" value="NZ_BAAASJ010000118.1"/>
</dbReference>
<feature type="domain" description="VOC" evidence="1">
    <location>
        <begin position="137"/>
        <end position="256"/>
    </location>
</feature>
<sequence length="264" mass="27416">MLTTRFVNGAPNWVDLGTPDIEGAGSFYRALFGWDFQAGGPEAGGYGFFQLGGRITAGGMQTTEEQGPPSWTVYFQCAEAEATAKAAETAGGSVPMAPMDVMDQGRMAILSDNADVAFGIWQPGKRKGVDVAGDPGSLCWVELYTPDVPAAAAFYHSVLGLETSAVPFPGGTYTCVNPAGTTEDDMFGGLVALADDPAEQSAYWLPYFEVTDTDAVVVEAEGLGGVVRMAATSVEGVGRMAKLADPYGARFAVIKSEGAPPGAV</sequence>
<dbReference type="EMBL" id="BAAASJ010000118">
    <property type="protein sequence ID" value="GAA2659860.1"/>
    <property type="molecule type" value="Genomic_DNA"/>
</dbReference>
<evidence type="ECO:0000313" key="3">
    <source>
        <dbReference type="Proteomes" id="UP001500151"/>
    </source>
</evidence>
<name>A0ABN3RSR5_9ACTN</name>